<proteinExistence type="predicted"/>
<name>A0ABN8YTS6_RANTA</name>
<gene>
    <name evidence="2" type="ORF">MRATA1EN1_LOCUS12268</name>
</gene>
<dbReference type="Proteomes" id="UP001176941">
    <property type="component" value="Chromosome 21"/>
</dbReference>
<sequence>MPTMRSRWDRAMNERKGIVGPPRPLPERRGAEARIALLIGPDRAGPRTSRPGTADWGRGGPGIRGGCRRSHFHEALFARSRNLAGEAEEC</sequence>
<dbReference type="EMBL" id="OX459957">
    <property type="protein sequence ID" value="CAI9163306.1"/>
    <property type="molecule type" value="Genomic_DNA"/>
</dbReference>
<evidence type="ECO:0000313" key="2">
    <source>
        <dbReference type="EMBL" id="CAI9163306.1"/>
    </source>
</evidence>
<protein>
    <submittedName>
        <fullName evidence="2">Uncharacterized protein</fullName>
    </submittedName>
</protein>
<feature type="compositionally biased region" description="Basic and acidic residues" evidence="1">
    <location>
        <begin position="1"/>
        <end position="17"/>
    </location>
</feature>
<accession>A0ABN8YTS6</accession>
<feature type="region of interest" description="Disordered" evidence="1">
    <location>
        <begin position="1"/>
        <end position="62"/>
    </location>
</feature>
<evidence type="ECO:0000256" key="1">
    <source>
        <dbReference type="SAM" id="MobiDB-lite"/>
    </source>
</evidence>
<keyword evidence="3" id="KW-1185">Reference proteome</keyword>
<organism evidence="2 3">
    <name type="scientific">Rangifer tarandus platyrhynchus</name>
    <name type="common">Svalbard reindeer</name>
    <dbReference type="NCBI Taxonomy" id="3082113"/>
    <lineage>
        <taxon>Eukaryota</taxon>
        <taxon>Metazoa</taxon>
        <taxon>Chordata</taxon>
        <taxon>Craniata</taxon>
        <taxon>Vertebrata</taxon>
        <taxon>Euteleostomi</taxon>
        <taxon>Mammalia</taxon>
        <taxon>Eutheria</taxon>
        <taxon>Laurasiatheria</taxon>
        <taxon>Artiodactyla</taxon>
        <taxon>Ruminantia</taxon>
        <taxon>Pecora</taxon>
        <taxon>Cervidae</taxon>
        <taxon>Odocoileinae</taxon>
        <taxon>Rangifer</taxon>
    </lineage>
</organism>
<reference evidence="2" key="1">
    <citation type="submission" date="2023-04" db="EMBL/GenBank/DDBJ databases">
        <authorList>
            <consortium name="ELIXIR-Norway"/>
        </authorList>
    </citation>
    <scope>NUCLEOTIDE SEQUENCE [LARGE SCALE GENOMIC DNA]</scope>
</reference>
<evidence type="ECO:0000313" key="3">
    <source>
        <dbReference type="Proteomes" id="UP001176941"/>
    </source>
</evidence>